<protein>
    <recommendedName>
        <fullName evidence="4">DUF4203 domain-containing protein</fullName>
    </recommendedName>
</protein>
<comment type="caution">
    <text evidence="2">The sequence shown here is derived from an EMBL/GenBank/DDBJ whole genome shotgun (WGS) entry which is preliminary data.</text>
</comment>
<keyword evidence="1" id="KW-0472">Membrane</keyword>
<proteinExistence type="predicted"/>
<name>A0ABV3Q7Z1_9BACL</name>
<feature type="transmembrane region" description="Helical" evidence="1">
    <location>
        <begin position="178"/>
        <end position="203"/>
    </location>
</feature>
<reference evidence="2 3" key="1">
    <citation type="journal article" date="1979" name="Int. J. Syst. Evol. Microbiol.">
        <title>Bacillus globisporus subsp. marinus subsp. nov.</title>
        <authorList>
            <person name="Liu H."/>
        </authorList>
    </citation>
    <scope>NUCLEOTIDE SEQUENCE [LARGE SCALE GENOMIC DNA]</scope>
    <source>
        <strain evidence="2 3">DSM 1297</strain>
    </source>
</reference>
<accession>A0ABV3Q7Z1</accession>
<evidence type="ECO:0008006" key="4">
    <source>
        <dbReference type="Google" id="ProtNLM"/>
    </source>
</evidence>
<keyword evidence="1" id="KW-1133">Transmembrane helix</keyword>
<keyword evidence="3" id="KW-1185">Reference proteome</keyword>
<evidence type="ECO:0000313" key="2">
    <source>
        <dbReference type="EMBL" id="MEW9503351.1"/>
    </source>
</evidence>
<evidence type="ECO:0000256" key="1">
    <source>
        <dbReference type="SAM" id="Phobius"/>
    </source>
</evidence>
<evidence type="ECO:0000313" key="3">
    <source>
        <dbReference type="Proteomes" id="UP001556040"/>
    </source>
</evidence>
<keyword evidence="1" id="KW-0812">Transmembrane</keyword>
<feature type="transmembrane region" description="Helical" evidence="1">
    <location>
        <begin position="44"/>
        <end position="71"/>
    </location>
</feature>
<feature type="transmembrane region" description="Helical" evidence="1">
    <location>
        <begin position="77"/>
        <end position="101"/>
    </location>
</feature>
<dbReference type="Proteomes" id="UP001556040">
    <property type="component" value="Unassembled WGS sequence"/>
</dbReference>
<feature type="transmembrane region" description="Helical" evidence="1">
    <location>
        <begin position="6"/>
        <end position="32"/>
    </location>
</feature>
<organism evidence="2 3">
    <name type="scientific">Jeotgalibacillus marinus</name>
    <dbReference type="NCBI Taxonomy" id="86667"/>
    <lineage>
        <taxon>Bacteria</taxon>
        <taxon>Bacillati</taxon>
        <taxon>Bacillota</taxon>
        <taxon>Bacilli</taxon>
        <taxon>Bacillales</taxon>
        <taxon>Caryophanaceae</taxon>
        <taxon>Jeotgalibacillus</taxon>
    </lineage>
</organism>
<feature type="transmembrane region" description="Helical" evidence="1">
    <location>
        <begin position="113"/>
        <end position="135"/>
    </location>
</feature>
<feature type="transmembrane region" description="Helical" evidence="1">
    <location>
        <begin position="141"/>
        <end position="166"/>
    </location>
</feature>
<dbReference type="RefSeq" id="WP_367780840.1">
    <property type="nucleotide sequence ID" value="NZ_JBFMIA010000035.1"/>
</dbReference>
<gene>
    <name evidence="2" type="ORF">AB1471_16390</name>
</gene>
<dbReference type="EMBL" id="JBFMIA010000035">
    <property type="protein sequence ID" value="MEW9503351.1"/>
    <property type="molecule type" value="Genomic_DNA"/>
</dbReference>
<sequence>MMTSNIEIFFIIALISLVIIAIFASITLVLSLKKENRACCIGAGILLAITSIALGILVFTGGLLFIVSILSFDFFEILVIVSSFFLFIIALFASLFTLLAVKKNVKFCCLGGGIALAGIGIGVGLILSVSIFLFLFGVPLFIFIVLSIITLALISIVAFIVILVSLKKCEGLCCLAGSISLVGVVIGWSLFGFFTVLVLFVFAPPVDIFGSMDIFG</sequence>